<keyword evidence="2" id="KW-0808">Transferase</keyword>
<dbReference type="Pfam" id="PF13649">
    <property type="entry name" value="Methyltransf_25"/>
    <property type="match status" value="1"/>
</dbReference>
<dbReference type="Gene3D" id="3.40.50.150">
    <property type="entry name" value="Vaccinia Virus protein VP39"/>
    <property type="match status" value="1"/>
</dbReference>
<dbReference type="GO" id="GO:0032259">
    <property type="term" value="P:methylation"/>
    <property type="evidence" value="ECO:0007669"/>
    <property type="project" value="UniProtKB-KW"/>
</dbReference>
<dbReference type="InterPro" id="IPR029063">
    <property type="entry name" value="SAM-dependent_MTases_sf"/>
</dbReference>
<evidence type="ECO:0000259" key="1">
    <source>
        <dbReference type="Pfam" id="PF13649"/>
    </source>
</evidence>
<dbReference type="Proteomes" id="UP000295741">
    <property type="component" value="Unassembled WGS sequence"/>
</dbReference>
<keyword evidence="2" id="KW-0489">Methyltransferase</keyword>
<name>A0A4R6ITN8_9BACT</name>
<dbReference type="InterPro" id="IPR041698">
    <property type="entry name" value="Methyltransf_25"/>
</dbReference>
<comment type="caution">
    <text evidence="2">The sequence shown here is derived from an EMBL/GenBank/DDBJ whole genome shotgun (WGS) entry which is preliminary data.</text>
</comment>
<evidence type="ECO:0000313" key="3">
    <source>
        <dbReference type="Proteomes" id="UP000295741"/>
    </source>
</evidence>
<gene>
    <name evidence="2" type="ORF">BC659_2589</name>
</gene>
<dbReference type="CDD" id="cd02440">
    <property type="entry name" value="AdoMet_MTases"/>
    <property type="match status" value="1"/>
</dbReference>
<accession>A0A4R6ITN8</accession>
<feature type="domain" description="Methyltransferase" evidence="1">
    <location>
        <begin position="65"/>
        <end position="141"/>
    </location>
</feature>
<dbReference type="GO" id="GO:0008168">
    <property type="term" value="F:methyltransferase activity"/>
    <property type="evidence" value="ECO:0007669"/>
    <property type="project" value="UniProtKB-KW"/>
</dbReference>
<dbReference type="AlphaFoldDB" id="A0A4R6ITN8"/>
<dbReference type="EMBL" id="SNWP01000012">
    <property type="protein sequence ID" value="TDO25667.1"/>
    <property type="molecule type" value="Genomic_DNA"/>
</dbReference>
<reference evidence="2 3" key="1">
    <citation type="submission" date="2019-03" db="EMBL/GenBank/DDBJ databases">
        <title>Genomic Encyclopedia of Archaeal and Bacterial Type Strains, Phase II (KMG-II): from individual species to whole genera.</title>
        <authorList>
            <person name="Goeker M."/>
        </authorList>
    </citation>
    <scope>NUCLEOTIDE SEQUENCE [LARGE SCALE GENOMIC DNA]</scope>
    <source>
        <strain evidence="2 3">DSM 28323</strain>
    </source>
</reference>
<sequence length="211" mass="24183">MISHSNPKDFTMSLLDTAGIFRFHKEQIQTYGEGTAEALGWENKEGQLQRFEVLSAIGDLNHRSVLDAGCGYGDLRGYLQDKYPDIRYFGIEQIPALLDIAVERYASLPETLFFQGDFSSAELPVTDYILLSGSLNYINSDPLFILKIIEKLFNNCRIAFGFNLLSYADPAQGLIVSYKPDFIREYCNRLSSNIQFRDDYKTNDYTIFMYH</sequence>
<dbReference type="SUPFAM" id="SSF53335">
    <property type="entry name" value="S-adenosyl-L-methionine-dependent methyltransferases"/>
    <property type="match status" value="1"/>
</dbReference>
<protein>
    <submittedName>
        <fullName evidence="2">Methyltransferase family protein</fullName>
    </submittedName>
</protein>
<proteinExistence type="predicted"/>
<evidence type="ECO:0000313" key="2">
    <source>
        <dbReference type="EMBL" id="TDO25667.1"/>
    </source>
</evidence>
<organism evidence="2 3">
    <name type="scientific">Sediminibacterium goheungense</name>
    <dbReference type="NCBI Taxonomy" id="1086393"/>
    <lineage>
        <taxon>Bacteria</taxon>
        <taxon>Pseudomonadati</taxon>
        <taxon>Bacteroidota</taxon>
        <taxon>Chitinophagia</taxon>
        <taxon>Chitinophagales</taxon>
        <taxon>Chitinophagaceae</taxon>
        <taxon>Sediminibacterium</taxon>
    </lineage>
</organism>
<keyword evidence="3" id="KW-1185">Reference proteome</keyword>
<dbReference type="OrthoDB" id="9789123at2"/>